<dbReference type="STRING" id="1271860.SAMN05216174_11559"/>
<name>A0A1G6WKV7_9PSEU</name>
<dbReference type="Pfam" id="PF11716">
    <property type="entry name" value="MDMPI_N"/>
    <property type="match status" value="1"/>
</dbReference>
<feature type="domain" description="Mycothiol-dependent maleylpyruvate isomerase metal-binding" evidence="2">
    <location>
        <begin position="50"/>
        <end position="169"/>
    </location>
</feature>
<dbReference type="InterPro" id="IPR024344">
    <property type="entry name" value="MDMPI_metal-binding"/>
</dbReference>
<dbReference type="InterPro" id="IPR034660">
    <property type="entry name" value="DinB/YfiT-like"/>
</dbReference>
<organism evidence="3 4">
    <name type="scientific">Actinokineospora iranica</name>
    <dbReference type="NCBI Taxonomy" id="1271860"/>
    <lineage>
        <taxon>Bacteria</taxon>
        <taxon>Bacillati</taxon>
        <taxon>Actinomycetota</taxon>
        <taxon>Actinomycetes</taxon>
        <taxon>Pseudonocardiales</taxon>
        <taxon>Pseudonocardiaceae</taxon>
        <taxon>Actinokineospora</taxon>
    </lineage>
</organism>
<keyword evidence="4" id="KW-1185">Reference proteome</keyword>
<dbReference type="AlphaFoldDB" id="A0A1G6WKV7"/>
<dbReference type="SUPFAM" id="SSF109854">
    <property type="entry name" value="DinB/YfiT-like putative metalloenzymes"/>
    <property type="match status" value="1"/>
</dbReference>
<evidence type="ECO:0000259" key="2">
    <source>
        <dbReference type="Pfam" id="PF11716"/>
    </source>
</evidence>
<protein>
    <submittedName>
        <fullName evidence="3">TIGR03083 family protein</fullName>
    </submittedName>
</protein>
<evidence type="ECO:0000313" key="3">
    <source>
        <dbReference type="EMBL" id="SDD66431.1"/>
    </source>
</evidence>
<dbReference type="Gene3D" id="1.20.120.450">
    <property type="entry name" value="dinb family like domain"/>
    <property type="match status" value="1"/>
</dbReference>
<dbReference type="Proteomes" id="UP000199501">
    <property type="component" value="Unassembled WGS sequence"/>
</dbReference>
<dbReference type="GO" id="GO:0046872">
    <property type="term" value="F:metal ion binding"/>
    <property type="evidence" value="ECO:0007669"/>
    <property type="project" value="InterPro"/>
</dbReference>
<evidence type="ECO:0000313" key="4">
    <source>
        <dbReference type="Proteomes" id="UP000199501"/>
    </source>
</evidence>
<dbReference type="Pfam" id="PF07398">
    <property type="entry name" value="MDMPI_C"/>
    <property type="match status" value="1"/>
</dbReference>
<evidence type="ECO:0000259" key="1">
    <source>
        <dbReference type="Pfam" id="PF07398"/>
    </source>
</evidence>
<dbReference type="InterPro" id="IPR010872">
    <property type="entry name" value="MDMPI_C-term_domain"/>
</dbReference>
<reference evidence="4" key="1">
    <citation type="submission" date="2016-10" db="EMBL/GenBank/DDBJ databases">
        <authorList>
            <person name="Varghese N."/>
            <person name="Submissions S."/>
        </authorList>
    </citation>
    <scope>NUCLEOTIDE SEQUENCE [LARGE SCALE GENOMIC DNA]</scope>
    <source>
        <strain evidence="4">IBRC-M 10403</strain>
    </source>
</reference>
<dbReference type="EMBL" id="FMZZ01000015">
    <property type="protein sequence ID" value="SDD66431.1"/>
    <property type="molecule type" value="Genomic_DNA"/>
</dbReference>
<sequence length="285" mass="30007">MSSAMSSALYVRLRAALAPAGRNGRFARDRPATVGRMEHSKAAEALVEQNTLLADLTHAGDPAAPVPTCPGWTLRQLVKHVGRGHRWAAAIVRDRAQDPVDPATVPGGKPPRDQDGTTAWLTESPSVLFDAVTATGADTPVWTFTGPKPAGWWIRRRLHEAVVHHADAAIALGAPFAVDPAVAADGVSEWLSLLSARTVDEPLLAAGATMHLHATDDGLGAAGEWLVRAGGTGVEWEHGHGKGAAAVRGTAADLLLVLLRRVPADRVEVHGDAGILDTWLARTPF</sequence>
<dbReference type="PANTHER" id="PTHR40758">
    <property type="entry name" value="CONSERVED PROTEIN"/>
    <property type="match status" value="1"/>
</dbReference>
<feature type="domain" description="MDMPI C-terminal" evidence="1">
    <location>
        <begin position="182"/>
        <end position="276"/>
    </location>
</feature>
<dbReference type="NCBIfam" id="TIGR03083">
    <property type="entry name" value="maleylpyruvate isomerase family mycothiol-dependent enzyme"/>
    <property type="match status" value="1"/>
</dbReference>
<accession>A0A1G6WKV7</accession>
<gene>
    <name evidence="3" type="ORF">SAMN05216174_11559</name>
</gene>
<dbReference type="GO" id="GO:0005886">
    <property type="term" value="C:plasma membrane"/>
    <property type="evidence" value="ECO:0007669"/>
    <property type="project" value="TreeGrafter"/>
</dbReference>
<dbReference type="InterPro" id="IPR017517">
    <property type="entry name" value="Maleyloyr_isom"/>
</dbReference>
<dbReference type="PANTHER" id="PTHR40758:SF1">
    <property type="entry name" value="CONSERVED PROTEIN"/>
    <property type="match status" value="1"/>
</dbReference>
<proteinExistence type="predicted"/>